<accession>A0ACA9RZ07</accession>
<protein>
    <submittedName>
        <fullName evidence="1">14554_t:CDS:1</fullName>
    </submittedName>
</protein>
<dbReference type="EMBL" id="CAJVQC010079079">
    <property type="protein sequence ID" value="CAG8816848.1"/>
    <property type="molecule type" value="Genomic_DNA"/>
</dbReference>
<proteinExistence type="predicted"/>
<evidence type="ECO:0000313" key="2">
    <source>
        <dbReference type="Proteomes" id="UP000789920"/>
    </source>
</evidence>
<gene>
    <name evidence="1" type="ORF">RPERSI_LOCUS24546</name>
</gene>
<keyword evidence="2" id="KW-1185">Reference proteome</keyword>
<feature type="non-terminal residue" evidence="1">
    <location>
        <position position="137"/>
    </location>
</feature>
<evidence type="ECO:0000313" key="1">
    <source>
        <dbReference type="EMBL" id="CAG8816848.1"/>
    </source>
</evidence>
<dbReference type="Proteomes" id="UP000789920">
    <property type="component" value="Unassembled WGS sequence"/>
</dbReference>
<sequence length="137" mass="15746">LNNNQYKSLIVSWKSKVTKIIDNQEDTLVATLLQLLSITLNRKEIIDNIPSAQTSPVETLLPPNYHLAYFLPKDYEHELSYDGYKTKYSPPAPFLRRMWAGGELIFNNENLLRIGQKATMTTKIRDVEHKIGKLGEN</sequence>
<comment type="caution">
    <text evidence="1">The sequence shown here is derived from an EMBL/GenBank/DDBJ whole genome shotgun (WGS) entry which is preliminary data.</text>
</comment>
<name>A0ACA9RZ07_9GLOM</name>
<feature type="non-terminal residue" evidence="1">
    <location>
        <position position="1"/>
    </location>
</feature>
<organism evidence="1 2">
    <name type="scientific">Racocetra persica</name>
    <dbReference type="NCBI Taxonomy" id="160502"/>
    <lineage>
        <taxon>Eukaryota</taxon>
        <taxon>Fungi</taxon>
        <taxon>Fungi incertae sedis</taxon>
        <taxon>Mucoromycota</taxon>
        <taxon>Glomeromycotina</taxon>
        <taxon>Glomeromycetes</taxon>
        <taxon>Diversisporales</taxon>
        <taxon>Gigasporaceae</taxon>
        <taxon>Racocetra</taxon>
    </lineage>
</organism>
<reference evidence="1" key="1">
    <citation type="submission" date="2021-06" db="EMBL/GenBank/DDBJ databases">
        <authorList>
            <person name="Kallberg Y."/>
            <person name="Tangrot J."/>
            <person name="Rosling A."/>
        </authorList>
    </citation>
    <scope>NUCLEOTIDE SEQUENCE</scope>
    <source>
        <strain evidence="1">MA461A</strain>
    </source>
</reference>